<dbReference type="Proteomes" id="UP000316270">
    <property type="component" value="Chromosome 17"/>
</dbReference>
<feature type="domain" description="D-isomer specific 2-hydroxyacid dehydrogenase NAD-binding" evidence="6">
    <location>
        <begin position="114"/>
        <end position="300"/>
    </location>
</feature>
<dbReference type="Pfam" id="PF02826">
    <property type="entry name" value="2-Hacid_dh_C"/>
    <property type="match status" value="1"/>
</dbReference>
<dbReference type="SUPFAM" id="SSF51735">
    <property type="entry name" value="NAD(P)-binding Rossmann-fold domains"/>
    <property type="match status" value="1"/>
</dbReference>
<dbReference type="Pfam" id="PF00389">
    <property type="entry name" value="2-Hacid_dh"/>
    <property type="match status" value="1"/>
</dbReference>
<dbReference type="AlphaFoldDB" id="A0A517LNN9"/>
<gene>
    <name evidence="7" type="ORF">FKW77_003066</name>
</gene>
<evidence type="ECO:0000256" key="3">
    <source>
        <dbReference type="ARBA" id="ARBA00023027"/>
    </source>
</evidence>
<evidence type="ECO:0000256" key="4">
    <source>
        <dbReference type="RuleBase" id="RU003719"/>
    </source>
</evidence>
<dbReference type="OrthoDB" id="298012at2759"/>
<keyword evidence="8" id="KW-1185">Reference proteome</keyword>
<dbReference type="SUPFAM" id="SSF52283">
    <property type="entry name" value="Formate/glycerate dehydrogenase catalytic domain-like"/>
    <property type="match status" value="1"/>
</dbReference>
<keyword evidence="2 4" id="KW-0560">Oxidoreductase</keyword>
<protein>
    <recommendedName>
        <fullName evidence="9">D-isomer specific 2-hydroxyacid dehydrogenase NAD-binding domain-containing protein</fullName>
    </recommendedName>
</protein>
<evidence type="ECO:0000259" key="6">
    <source>
        <dbReference type="Pfam" id="PF02826"/>
    </source>
</evidence>
<evidence type="ECO:0000256" key="2">
    <source>
        <dbReference type="ARBA" id="ARBA00023002"/>
    </source>
</evidence>
<comment type="similarity">
    <text evidence="1 4">Belongs to the D-isomer specific 2-hydroxyacid dehydrogenase family.</text>
</comment>
<dbReference type="PANTHER" id="PTHR43761:SF1">
    <property type="entry name" value="D-ISOMER SPECIFIC 2-HYDROXYACID DEHYDROGENASE CATALYTIC DOMAIN-CONTAINING PROTEIN-RELATED"/>
    <property type="match status" value="1"/>
</dbReference>
<dbReference type="PROSITE" id="PS00671">
    <property type="entry name" value="D_2_HYDROXYACID_DH_3"/>
    <property type="match status" value="1"/>
</dbReference>
<name>A0A517LNN9_9PEZI</name>
<evidence type="ECO:0000313" key="8">
    <source>
        <dbReference type="Proteomes" id="UP000316270"/>
    </source>
</evidence>
<feature type="domain" description="D-isomer specific 2-hydroxyacid dehydrogenase catalytic" evidence="5">
    <location>
        <begin position="34"/>
        <end position="330"/>
    </location>
</feature>
<dbReference type="Gene3D" id="3.40.50.720">
    <property type="entry name" value="NAD(P)-binding Rossmann-like Domain"/>
    <property type="match status" value="2"/>
</dbReference>
<dbReference type="STRING" id="50376.A0A517LNN9"/>
<reference evidence="7 8" key="1">
    <citation type="submission" date="2019-07" db="EMBL/GenBank/DDBJ databases">
        <title>Finished genome of Venturia effusa.</title>
        <authorList>
            <person name="Young C.A."/>
            <person name="Cox M.P."/>
            <person name="Ganley A.R.D."/>
            <person name="David W.J."/>
        </authorList>
    </citation>
    <scope>NUCLEOTIDE SEQUENCE [LARGE SCALE GENOMIC DNA]</scope>
    <source>
        <strain evidence="8">albino</strain>
    </source>
</reference>
<sequence>MESYHIEIVALEAKFCPIPDFELPSPYTFDLVSYAETAQADVPARVKNATVVITTTMPLDAKALSPEVSPKLQHITVMASGTDTIDLKACKARGITVSNCGGANTAAVSEHAIGLYFAARRKFVETQSAMQADEWMKRKTLIRILEDRDGKMPLTCVDEVMGMIGYGVIGQRIAELAQLLGMKVLVAERKGSVSCRKGRVPFEQVLRKSTVLVVIIPRTSETLNLISTRELDAMKHSAVIVNVSRGGVVDEVALLKALQDGKIAGAGNDVFSTEPAGIENNVLLGTGARNLNLTLTPHAAWLSNTTMENLQSIAKQNVEGFCQGTPINVVC</sequence>
<dbReference type="InterPro" id="IPR029753">
    <property type="entry name" value="D-isomer_DH_CS"/>
</dbReference>
<dbReference type="GO" id="GO:0016616">
    <property type="term" value="F:oxidoreductase activity, acting on the CH-OH group of donors, NAD or NADP as acceptor"/>
    <property type="evidence" value="ECO:0007669"/>
    <property type="project" value="InterPro"/>
</dbReference>
<dbReference type="InterPro" id="IPR050418">
    <property type="entry name" value="D-iso_2-hydroxyacid_DH_PdxB"/>
</dbReference>
<dbReference type="InterPro" id="IPR006139">
    <property type="entry name" value="D-isomer_2_OHA_DH_cat_dom"/>
</dbReference>
<keyword evidence="3" id="KW-0520">NAD</keyword>
<evidence type="ECO:0000313" key="7">
    <source>
        <dbReference type="EMBL" id="QDS77231.1"/>
    </source>
</evidence>
<accession>A0A517LNN9</accession>
<organism evidence="7 8">
    <name type="scientific">Venturia effusa</name>
    <dbReference type="NCBI Taxonomy" id="50376"/>
    <lineage>
        <taxon>Eukaryota</taxon>
        <taxon>Fungi</taxon>
        <taxon>Dikarya</taxon>
        <taxon>Ascomycota</taxon>
        <taxon>Pezizomycotina</taxon>
        <taxon>Dothideomycetes</taxon>
        <taxon>Pleosporomycetidae</taxon>
        <taxon>Venturiales</taxon>
        <taxon>Venturiaceae</taxon>
        <taxon>Venturia</taxon>
    </lineage>
</organism>
<evidence type="ECO:0008006" key="9">
    <source>
        <dbReference type="Google" id="ProtNLM"/>
    </source>
</evidence>
<dbReference type="InterPro" id="IPR036291">
    <property type="entry name" value="NAD(P)-bd_dom_sf"/>
</dbReference>
<evidence type="ECO:0000256" key="1">
    <source>
        <dbReference type="ARBA" id="ARBA00005854"/>
    </source>
</evidence>
<dbReference type="EMBL" id="CP042201">
    <property type="protein sequence ID" value="QDS77231.1"/>
    <property type="molecule type" value="Genomic_DNA"/>
</dbReference>
<evidence type="ECO:0000259" key="5">
    <source>
        <dbReference type="Pfam" id="PF00389"/>
    </source>
</evidence>
<dbReference type="GO" id="GO:0051287">
    <property type="term" value="F:NAD binding"/>
    <property type="evidence" value="ECO:0007669"/>
    <property type="project" value="InterPro"/>
</dbReference>
<proteinExistence type="inferred from homology"/>
<dbReference type="PANTHER" id="PTHR43761">
    <property type="entry name" value="D-ISOMER SPECIFIC 2-HYDROXYACID DEHYDROGENASE FAMILY PROTEIN (AFU_ORTHOLOGUE AFUA_1G13630)"/>
    <property type="match status" value="1"/>
</dbReference>
<dbReference type="InterPro" id="IPR006140">
    <property type="entry name" value="D-isomer_DH_NAD-bd"/>
</dbReference>
<dbReference type="CDD" id="cd05198">
    <property type="entry name" value="formate_dh_like"/>
    <property type="match status" value="1"/>
</dbReference>